<gene>
    <name evidence="3" type="ORF">R3W88_024952</name>
</gene>
<feature type="domain" description="DUF1985" evidence="2">
    <location>
        <begin position="120"/>
        <end position="168"/>
    </location>
</feature>
<keyword evidence="4" id="KW-1185">Reference proteome</keyword>
<evidence type="ECO:0000256" key="1">
    <source>
        <dbReference type="SAM" id="Phobius"/>
    </source>
</evidence>
<feature type="transmembrane region" description="Helical" evidence="1">
    <location>
        <begin position="122"/>
        <end position="139"/>
    </location>
</feature>
<proteinExistence type="predicted"/>
<dbReference type="Proteomes" id="UP001311915">
    <property type="component" value="Unassembled WGS sequence"/>
</dbReference>
<dbReference type="PANTHER" id="PTHR48449:SF1">
    <property type="entry name" value="DUF1985 DOMAIN-CONTAINING PROTEIN"/>
    <property type="match status" value="1"/>
</dbReference>
<accession>A0AAV9M218</accession>
<dbReference type="Pfam" id="PF09331">
    <property type="entry name" value="DUF1985"/>
    <property type="match status" value="1"/>
</dbReference>
<keyword evidence="1" id="KW-1133">Transmembrane helix</keyword>
<dbReference type="EMBL" id="JAWPEI010000003">
    <property type="protein sequence ID" value="KAK4731964.1"/>
    <property type="molecule type" value="Genomic_DNA"/>
</dbReference>
<name>A0AAV9M218_9SOLN</name>
<reference evidence="3 4" key="1">
    <citation type="submission" date="2023-10" db="EMBL/GenBank/DDBJ databases">
        <title>Genome-Wide Identification Analysis in wild type Solanum Pinnatisectum Reveals Some Genes Defensing Phytophthora Infestans.</title>
        <authorList>
            <person name="Sun C."/>
        </authorList>
    </citation>
    <scope>NUCLEOTIDE SEQUENCE [LARGE SCALE GENOMIC DNA]</scope>
    <source>
        <strain evidence="3">LQN</strain>
        <tissue evidence="3">Leaf</tissue>
    </source>
</reference>
<evidence type="ECO:0000313" key="3">
    <source>
        <dbReference type="EMBL" id="KAK4731964.1"/>
    </source>
</evidence>
<keyword evidence="1" id="KW-0812">Transmembrane</keyword>
<keyword evidence="1" id="KW-0472">Membrane</keyword>
<organism evidence="3 4">
    <name type="scientific">Solanum pinnatisectum</name>
    <name type="common">tansyleaf nightshade</name>
    <dbReference type="NCBI Taxonomy" id="50273"/>
    <lineage>
        <taxon>Eukaryota</taxon>
        <taxon>Viridiplantae</taxon>
        <taxon>Streptophyta</taxon>
        <taxon>Embryophyta</taxon>
        <taxon>Tracheophyta</taxon>
        <taxon>Spermatophyta</taxon>
        <taxon>Magnoliopsida</taxon>
        <taxon>eudicotyledons</taxon>
        <taxon>Gunneridae</taxon>
        <taxon>Pentapetalae</taxon>
        <taxon>asterids</taxon>
        <taxon>lamiids</taxon>
        <taxon>Solanales</taxon>
        <taxon>Solanaceae</taxon>
        <taxon>Solanoideae</taxon>
        <taxon>Solaneae</taxon>
        <taxon>Solanum</taxon>
    </lineage>
</organism>
<comment type="caution">
    <text evidence="3">The sequence shown here is derived from an EMBL/GenBank/DDBJ whole genome shotgun (WGS) entry which is preliminary data.</text>
</comment>
<evidence type="ECO:0000259" key="2">
    <source>
        <dbReference type="Pfam" id="PF09331"/>
    </source>
</evidence>
<protein>
    <recommendedName>
        <fullName evidence="2">DUF1985 domain-containing protein</fullName>
    </recommendedName>
</protein>
<dbReference type="InterPro" id="IPR015410">
    <property type="entry name" value="DUF1985"/>
</dbReference>
<evidence type="ECO:0000313" key="4">
    <source>
        <dbReference type="Proteomes" id="UP001311915"/>
    </source>
</evidence>
<sequence>MKKGLTFTRARFCSHVNISIVELLKLKLSSVQFDMFRKTVFVHFLDMKLFFVQNQVLCYLMRKELVQDRLDKFYVDVNSNRLCFGIEEFVAVTRLKCDGDVVANFFYEYSNRLKRTYFPNRMNIVVLYFIYTFLLSVVANRNSTSDQHFYLVESGEYMSFPWGSWHFWN</sequence>
<dbReference type="AlphaFoldDB" id="A0AAV9M218"/>
<dbReference type="PANTHER" id="PTHR48449">
    <property type="entry name" value="DUF1985 DOMAIN-CONTAINING PROTEIN"/>
    <property type="match status" value="1"/>
</dbReference>